<dbReference type="EMBL" id="WNJO01000008">
    <property type="protein sequence ID" value="MTV82593.1"/>
    <property type="molecule type" value="Genomic_DNA"/>
</dbReference>
<organism evidence="1 2">
    <name type="scientific">Secundilactobacillus folii</name>
    <dbReference type="NCBI Taxonomy" id="2678357"/>
    <lineage>
        <taxon>Bacteria</taxon>
        <taxon>Bacillati</taxon>
        <taxon>Bacillota</taxon>
        <taxon>Bacilli</taxon>
        <taxon>Lactobacillales</taxon>
        <taxon>Lactobacillaceae</taxon>
        <taxon>Secundilactobacillus</taxon>
    </lineage>
</organism>
<reference evidence="1 2" key="1">
    <citation type="submission" date="2019-11" db="EMBL/GenBank/DDBJ databases">
        <title>Lactobacillus sp. nov. CRM56-3, isolated from fermented tea leaves.</title>
        <authorList>
            <person name="Phuengjayaem S."/>
            <person name="Tanasupawat S."/>
        </authorList>
    </citation>
    <scope>NUCLEOTIDE SEQUENCE [LARGE SCALE GENOMIC DNA]</scope>
    <source>
        <strain evidence="1 2">CRM56-3</strain>
    </source>
</reference>
<evidence type="ECO:0000313" key="1">
    <source>
        <dbReference type="EMBL" id="MTV82593.1"/>
    </source>
</evidence>
<evidence type="ECO:0000313" key="2">
    <source>
        <dbReference type="Proteomes" id="UP000466388"/>
    </source>
</evidence>
<dbReference type="GO" id="GO:0016746">
    <property type="term" value="F:acyltransferase activity"/>
    <property type="evidence" value="ECO:0007669"/>
    <property type="project" value="UniProtKB-KW"/>
</dbReference>
<dbReference type="Proteomes" id="UP000466388">
    <property type="component" value="Unassembled WGS sequence"/>
</dbReference>
<keyword evidence="2" id="KW-1185">Reference proteome</keyword>
<gene>
    <name evidence="1" type="ORF">GM612_08030</name>
</gene>
<sequence>MKFKNGQTIFYQSLTDDVIKSHQQDYQLPKSYKWQKNSVYICIQQVFQWLISGFAYFYCHWWLHIRYVNGNLLKQLHSGAYLYANHTQPQGDVFSPFCVIHHPAVIVSPANLGIPIIGRLIPLGGGLPIPNNIRDMHRFTEAVYQQVDQNHTVVIYPEAHVWPFATRIRPFNETSFHYPSYHPAPVYTMTTTYQASKWHQKPNITVYLDGPFFVDTSLPAKQRQKDLHDKVMLQFEKRSQNSSYAYLNYERRL</sequence>
<keyword evidence="1" id="KW-0808">Transferase</keyword>
<protein>
    <submittedName>
        <fullName evidence="1">1-acyl-sn-glycerol-3-phosphate acyltransferase</fullName>
    </submittedName>
</protein>
<dbReference type="RefSeq" id="WP_155431865.1">
    <property type="nucleotide sequence ID" value="NZ_WNJO01000008.1"/>
</dbReference>
<keyword evidence="1" id="KW-0012">Acyltransferase</keyword>
<name>A0A7X2XVX1_9LACO</name>
<accession>A0A7X2XVX1</accession>
<dbReference type="AlphaFoldDB" id="A0A7X2XVX1"/>
<proteinExistence type="predicted"/>
<comment type="caution">
    <text evidence="1">The sequence shown here is derived from an EMBL/GenBank/DDBJ whole genome shotgun (WGS) entry which is preliminary data.</text>
</comment>